<organism evidence="1 2">
    <name type="scientific">Qipengyuania citrea</name>
    <dbReference type="NCBI Taxonomy" id="225971"/>
    <lineage>
        <taxon>Bacteria</taxon>
        <taxon>Pseudomonadati</taxon>
        <taxon>Pseudomonadota</taxon>
        <taxon>Alphaproteobacteria</taxon>
        <taxon>Sphingomonadales</taxon>
        <taxon>Erythrobacteraceae</taxon>
        <taxon>Qipengyuania</taxon>
    </lineage>
</organism>
<accession>A0ABY4U4E7</accession>
<keyword evidence="2" id="KW-1185">Reference proteome</keyword>
<dbReference type="RefSeq" id="WP_301641853.1">
    <property type="nucleotide sequence ID" value="NZ_CP098494.1"/>
</dbReference>
<evidence type="ECO:0000313" key="2">
    <source>
        <dbReference type="Proteomes" id="UP001056619"/>
    </source>
</evidence>
<reference evidence="1 2" key="1">
    <citation type="submission" date="2022-06" db="EMBL/GenBank/DDBJ databases">
        <authorList>
            <person name="Liu G."/>
        </authorList>
    </citation>
    <scope>NUCLEOTIDE SEQUENCE [LARGE SCALE GENOMIC DNA]</scope>
    <source>
        <strain evidence="1 2">E4</strain>
    </source>
</reference>
<name>A0ABY4U4E7_9SPHN</name>
<dbReference type="Proteomes" id="UP001056619">
    <property type="component" value="Chromosome"/>
</dbReference>
<evidence type="ECO:0000313" key="1">
    <source>
        <dbReference type="EMBL" id="USA60970.1"/>
    </source>
</evidence>
<sequence length="54" mass="5821">MIGSTVGSGIQVPRDRVAMRMSKLLAKTIDALANGCFHHPVALRGPSYLFIIPL</sequence>
<gene>
    <name evidence="1" type="ORF">NCF85_12900</name>
</gene>
<proteinExistence type="predicted"/>
<dbReference type="EMBL" id="CP098494">
    <property type="protein sequence ID" value="USA60970.1"/>
    <property type="molecule type" value="Genomic_DNA"/>
</dbReference>
<protein>
    <submittedName>
        <fullName evidence="1">Uncharacterized protein</fullName>
    </submittedName>
</protein>